<proteinExistence type="predicted"/>
<protein>
    <recommendedName>
        <fullName evidence="4">Lysine-specific metallo-endopeptidase domain-containing protein</fullName>
    </recommendedName>
</protein>
<evidence type="ECO:0000313" key="3">
    <source>
        <dbReference type="Proteomes" id="UP000193224"/>
    </source>
</evidence>
<dbReference type="RefSeq" id="WP_085799579.1">
    <property type="nucleotide sequence ID" value="NZ_FWXB01000004.1"/>
</dbReference>
<dbReference type="OrthoDB" id="7830139at2"/>
<feature type="chain" id="PRO_5013321756" description="Lysine-specific metallo-endopeptidase domain-containing protein" evidence="1">
    <location>
        <begin position="25"/>
        <end position="224"/>
    </location>
</feature>
<evidence type="ECO:0008006" key="4">
    <source>
        <dbReference type="Google" id="ProtNLM"/>
    </source>
</evidence>
<name>A0A1X7BQZ1_9RHOB</name>
<reference evidence="2 3" key="1">
    <citation type="submission" date="2017-03" db="EMBL/GenBank/DDBJ databases">
        <authorList>
            <person name="Afonso C.L."/>
            <person name="Miller P.J."/>
            <person name="Scott M.A."/>
            <person name="Spackman E."/>
            <person name="Goraichik I."/>
            <person name="Dimitrov K.M."/>
            <person name="Suarez D.L."/>
            <person name="Swayne D.E."/>
        </authorList>
    </citation>
    <scope>NUCLEOTIDE SEQUENCE [LARGE SCALE GENOMIC DNA]</scope>
    <source>
        <strain evidence="2 3">CECT 7745</strain>
    </source>
</reference>
<evidence type="ECO:0000256" key="1">
    <source>
        <dbReference type="SAM" id="SignalP"/>
    </source>
</evidence>
<dbReference type="Proteomes" id="UP000193224">
    <property type="component" value="Unassembled WGS sequence"/>
</dbReference>
<keyword evidence="1" id="KW-0732">Signal</keyword>
<evidence type="ECO:0000313" key="2">
    <source>
        <dbReference type="EMBL" id="SMC11609.1"/>
    </source>
</evidence>
<accession>A0A1X7BQZ1</accession>
<gene>
    <name evidence="2" type="ORF">ROA7745_01424</name>
</gene>
<sequence length="224" mass="25203">MRIRYFWSAISVLSLIGNQTFADAFPCAEIGVSVDAADQAQQLDFCKAAKRAINKLAACNVRINQHITIRVTEDLAENCLGLFHCGEQLIEVLPVDRVIERRHPESVFSHLSATEFRDSILVHELTHAAYDDVACPYSNCRATAEYLAYAMQIMSLPADQRRKIEAGLDFEKKVSREEFSAVMLAFAPRVFIRKSWAHLTQRGDKCAYIGQIMDGTIVFDIEGL</sequence>
<feature type="signal peptide" evidence="1">
    <location>
        <begin position="1"/>
        <end position="24"/>
    </location>
</feature>
<keyword evidence="3" id="KW-1185">Reference proteome</keyword>
<dbReference type="EMBL" id="FWXB01000004">
    <property type="protein sequence ID" value="SMC11609.1"/>
    <property type="molecule type" value="Genomic_DNA"/>
</dbReference>
<dbReference type="AlphaFoldDB" id="A0A1X7BQZ1"/>
<organism evidence="2 3">
    <name type="scientific">Roseovarius aestuarii</name>
    <dbReference type="NCBI Taxonomy" id="475083"/>
    <lineage>
        <taxon>Bacteria</taxon>
        <taxon>Pseudomonadati</taxon>
        <taxon>Pseudomonadota</taxon>
        <taxon>Alphaproteobacteria</taxon>
        <taxon>Rhodobacterales</taxon>
        <taxon>Roseobacteraceae</taxon>
        <taxon>Roseovarius</taxon>
    </lineage>
</organism>